<gene>
    <name evidence="1" type="ORF">UJA718_LOCUS46915</name>
    <name evidence="2" type="ORF">UJA718_LOCUS49794</name>
</gene>
<protein>
    <submittedName>
        <fullName evidence="2">Uncharacterized protein</fullName>
    </submittedName>
</protein>
<dbReference type="EMBL" id="CAJOBP010086340">
    <property type="protein sequence ID" value="CAF4932081.1"/>
    <property type="molecule type" value="Genomic_DNA"/>
</dbReference>
<organism evidence="2 3">
    <name type="scientific">Rotaria socialis</name>
    <dbReference type="NCBI Taxonomy" id="392032"/>
    <lineage>
        <taxon>Eukaryota</taxon>
        <taxon>Metazoa</taxon>
        <taxon>Spiralia</taxon>
        <taxon>Gnathifera</taxon>
        <taxon>Rotifera</taxon>
        <taxon>Eurotatoria</taxon>
        <taxon>Bdelloidea</taxon>
        <taxon>Philodinida</taxon>
        <taxon>Philodinidae</taxon>
        <taxon>Rotaria</taxon>
    </lineage>
</organism>
<dbReference type="AlphaFoldDB" id="A0A821ZUH3"/>
<feature type="non-terminal residue" evidence="2">
    <location>
        <position position="1"/>
    </location>
</feature>
<sequence length="52" mass="6223">QSIKLWDIRRFANESTIQNSRTVSNAINRVWDYRAGAQPQTRKIKDFYCFDN</sequence>
<evidence type="ECO:0000313" key="1">
    <source>
        <dbReference type="EMBL" id="CAF4932081.1"/>
    </source>
</evidence>
<accession>A0A821ZUH3</accession>
<proteinExistence type="predicted"/>
<keyword evidence="3" id="KW-1185">Reference proteome</keyword>
<dbReference type="Proteomes" id="UP000663873">
    <property type="component" value="Unassembled WGS sequence"/>
</dbReference>
<name>A0A821ZUH3_9BILA</name>
<dbReference type="EMBL" id="CAJOBP010106448">
    <property type="protein sequence ID" value="CAF4990569.1"/>
    <property type="molecule type" value="Genomic_DNA"/>
</dbReference>
<reference evidence="2" key="1">
    <citation type="submission" date="2021-02" db="EMBL/GenBank/DDBJ databases">
        <authorList>
            <person name="Nowell W R."/>
        </authorList>
    </citation>
    <scope>NUCLEOTIDE SEQUENCE</scope>
</reference>
<evidence type="ECO:0000313" key="3">
    <source>
        <dbReference type="Proteomes" id="UP000663873"/>
    </source>
</evidence>
<evidence type="ECO:0000313" key="2">
    <source>
        <dbReference type="EMBL" id="CAF4990569.1"/>
    </source>
</evidence>
<comment type="caution">
    <text evidence="2">The sequence shown here is derived from an EMBL/GenBank/DDBJ whole genome shotgun (WGS) entry which is preliminary data.</text>
</comment>